<sequence>MERPVKPPLDDTCSRVETSEVVPYYRLVLRGCSQLCFQSNALTGLFFLAAVVVASPIAATYFLVAAIIAPAGRMLLGERGPVLATGLPGLNPCLIALSLPAFFQTSWTNVGMWVVLVVCVAIAVVLVRLLVAALPFPILALPFLIIFWGLYALAPHLDVLRPAASRPPEVTAFHPVSAVLFSLGQAVFSPSIWSGLLFLAGILISSWRHAVLALLGAAIGTAVSYYYGDVHPMGVNFGLYGFNGVLTAVAVYTICGGMLRLALLGALVATILTPAIAAIGLQTVSAPFVFTTWFVLALGWIEQKWFDVPALAAEGVPMAKSSGSSGNEHNPQGDTHMSSPPDSIVFSNLLEQVKNLNATGEWTAFRPGVTAHWLYNDGNGGPAAVFLRYTPGARVAEHEHMGYEHLLILEGDQFDEHGSYPQGSFVINPPGTRHSPGSVGGCVALLIYEKAVRFLCEE</sequence>
<keyword evidence="5 8" id="KW-1133">Transmembrane helix</keyword>
<feature type="transmembrane region" description="Helical" evidence="8">
    <location>
        <begin position="177"/>
        <end position="203"/>
    </location>
</feature>
<comment type="subcellular location">
    <subcellularLocation>
        <location evidence="1">Cell membrane</location>
        <topology evidence="1">Multi-pass membrane protein</topology>
    </subcellularLocation>
</comment>
<gene>
    <name evidence="10" type="ORF">B8W66_03970</name>
</gene>
<evidence type="ECO:0000256" key="7">
    <source>
        <dbReference type="SAM" id="MobiDB-lite"/>
    </source>
</evidence>
<evidence type="ECO:0000256" key="8">
    <source>
        <dbReference type="SAM" id="Phobius"/>
    </source>
</evidence>
<dbReference type="InterPro" id="IPR011051">
    <property type="entry name" value="RmlC_Cupin_sf"/>
</dbReference>
<dbReference type="RefSeq" id="WP_085323709.1">
    <property type="nucleotide sequence ID" value="NZ_NCXP01000002.1"/>
</dbReference>
<dbReference type="SUPFAM" id="SSF51182">
    <property type="entry name" value="RmlC-like cupins"/>
    <property type="match status" value="1"/>
</dbReference>
<evidence type="ECO:0000256" key="2">
    <source>
        <dbReference type="ARBA" id="ARBA00005914"/>
    </source>
</evidence>
<evidence type="ECO:0000256" key="4">
    <source>
        <dbReference type="ARBA" id="ARBA00022692"/>
    </source>
</evidence>
<dbReference type="Pfam" id="PF12973">
    <property type="entry name" value="Cupin_7"/>
    <property type="match status" value="1"/>
</dbReference>
<name>A0A1X2M0X6_9MYCO</name>
<feature type="domain" description="ChrR-like cupin" evidence="9">
    <location>
        <begin position="360"/>
        <end position="443"/>
    </location>
</feature>
<proteinExistence type="inferred from homology"/>
<feature type="transmembrane region" description="Helical" evidence="8">
    <location>
        <begin position="81"/>
        <end position="104"/>
    </location>
</feature>
<feature type="region of interest" description="Disordered" evidence="7">
    <location>
        <begin position="319"/>
        <end position="338"/>
    </location>
</feature>
<comment type="similarity">
    <text evidence="2">Belongs to the urea transporter family.</text>
</comment>
<feature type="transmembrane region" description="Helical" evidence="8">
    <location>
        <begin position="45"/>
        <end position="69"/>
    </location>
</feature>
<reference evidence="10 11" key="1">
    <citation type="submission" date="2017-04" db="EMBL/GenBank/DDBJ databases">
        <title>The new phylogeny of genus Mycobacterium.</title>
        <authorList>
            <person name="Tortoli E."/>
            <person name="Trovato A."/>
            <person name="Cirillo D.M."/>
        </authorList>
    </citation>
    <scope>NUCLEOTIDE SEQUENCE [LARGE SCALE GENOMIC DNA]</scope>
    <source>
        <strain evidence="10 11">TBL 1200985</strain>
    </source>
</reference>
<keyword evidence="3" id="KW-1003">Cell membrane</keyword>
<dbReference type="STRING" id="1430326.B8W66_03970"/>
<dbReference type="InterPro" id="IPR004937">
    <property type="entry name" value="Urea_transporter"/>
</dbReference>
<dbReference type="OrthoDB" id="9801227at2"/>
<evidence type="ECO:0000256" key="5">
    <source>
        <dbReference type="ARBA" id="ARBA00022989"/>
    </source>
</evidence>
<dbReference type="InterPro" id="IPR025979">
    <property type="entry name" value="ChrR-like_cupin_dom"/>
</dbReference>
<feature type="transmembrane region" description="Helical" evidence="8">
    <location>
        <begin position="210"/>
        <end position="227"/>
    </location>
</feature>
<dbReference type="InterPro" id="IPR014710">
    <property type="entry name" value="RmlC-like_jellyroll"/>
</dbReference>
<keyword evidence="11" id="KW-1185">Reference proteome</keyword>
<dbReference type="Gene3D" id="1.10.3430.10">
    <property type="entry name" value="Ammonium transporter AmtB like domains"/>
    <property type="match status" value="1"/>
</dbReference>
<feature type="transmembrane region" description="Helical" evidence="8">
    <location>
        <begin position="233"/>
        <end position="254"/>
    </location>
</feature>
<comment type="caution">
    <text evidence="10">The sequence shown here is derived from an EMBL/GenBank/DDBJ whole genome shotgun (WGS) entry which is preliminary data.</text>
</comment>
<keyword evidence="6 8" id="KW-0472">Membrane</keyword>
<accession>A0A1X2M0X6</accession>
<organism evidence="10 11">
    <name type="scientific">Mycobacterium decipiens</name>
    <dbReference type="NCBI Taxonomy" id="1430326"/>
    <lineage>
        <taxon>Bacteria</taxon>
        <taxon>Bacillati</taxon>
        <taxon>Actinomycetota</taxon>
        <taxon>Actinomycetes</taxon>
        <taxon>Mycobacteriales</taxon>
        <taxon>Mycobacteriaceae</taxon>
        <taxon>Mycobacterium</taxon>
    </lineage>
</organism>
<evidence type="ECO:0000256" key="6">
    <source>
        <dbReference type="ARBA" id="ARBA00023136"/>
    </source>
</evidence>
<feature type="transmembrane region" description="Helical" evidence="8">
    <location>
        <begin position="110"/>
        <end position="131"/>
    </location>
</feature>
<evidence type="ECO:0000313" key="10">
    <source>
        <dbReference type="EMBL" id="OSC42701.1"/>
    </source>
</evidence>
<dbReference type="GO" id="GO:0005886">
    <property type="term" value="C:plasma membrane"/>
    <property type="evidence" value="ECO:0007669"/>
    <property type="project" value="UniProtKB-SubCell"/>
</dbReference>
<evidence type="ECO:0000256" key="1">
    <source>
        <dbReference type="ARBA" id="ARBA00004651"/>
    </source>
</evidence>
<dbReference type="PANTHER" id="PTHR10464">
    <property type="entry name" value="UREA TRANSPORTER"/>
    <property type="match status" value="1"/>
</dbReference>
<dbReference type="Gene3D" id="2.60.120.10">
    <property type="entry name" value="Jelly Rolls"/>
    <property type="match status" value="1"/>
</dbReference>
<keyword evidence="4 8" id="KW-0812">Transmembrane</keyword>
<dbReference type="PANTHER" id="PTHR10464:SF4">
    <property type="entry name" value="UREA TRANSPORTER"/>
    <property type="match status" value="1"/>
</dbReference>
<dbReference type="Pfam" id="PF03253">
    <property type="entry name" value="UT"/>
    <property type="match status" value="1"/>
</dbReference>
<evidence type="ECO:0000259" key="9">
    <source>
        <dbReference type="Pfam" id="PF12973"/>
    </source>
</evidence>
<dbReference type="InterPro" id="IPR029020">
    <property type="entry name" value="Ammonium/urea_transptr"/>
</dbReference>
<feature type="transmembrane region" description="Helical" evidence="8">
    <location>
        <begin position="261"/>
        <end position="279"/>
    </location>
</feature>
<feature type="transmembrane region" description="Helical" evidence="8">
    <location>
        <begin position="138"/>
        <end position="157"/>
    </location>
</feature>
<dbReference type="GO" id="GO:0015204">
    <property type="term" value="F:urea transmembrane transporter activity"/>
    <property type="evidence" value="ECO:0007669"/>
    <property type="project" value="InterPro"/>
</dbReference>
<dbReference type="EMBL" id="NCXP01000002">
    <property type="protein sequence ID" value="OSC42701.1"/>
    <property type="molecule type" value="Genomic_DNA"/>
</dbReference>
<feature type="compositionally biased region" description="Polar residues" evidence="7">
    <location>
        <begin position="321"/>
        <end position="338"/>
    </location>
</feature>
<evidence type="ECO:0000313" key="11">
    <source>
        <dbReference type="Proteomes" id="UP000193247"/>
    </source>
</evidence>
<protein>
    <submittedName>
        <fullName evidence="10">Urea transporter</fullName>
    </submittedName>
</protein>
<dbReference type="Proteomes" id="UP000193247">
    <property type="component" value="Unassembled WGS sequence"/>
</dbReference>
<evidence type="ECO:0000256" key="3">
    <source>
        <dbReference type="ARBA" id="ARBA00022475"/>
    </source>
</evidence>
<dbReference type="AlphaFoldDB" id="A0A1X2M0X6"/>